<comment type="pathway">
    <text evidence="2">Lipid metabolism.</text>
</comment>
<reference evidence="8 9" key="1">
    <citation type="submission" date="2018-11" db="EMBL/GenBank/DDBJ databases">
        <title>Chitinophaga lutea sp.nov., isolate from arsenic contaminated soil.</title>
        <authorList>
            <person name="Zong Y."/>
        </authorList>
    </citation>
    <scope>NUCLEOTIDE SEQUENCE [LARGE SCALE GENOMIC DNA]</scope>
    <source>
        <strain evidence="8 9">ZY74</strain>
    </source>
</reference>
<proteinExistence type="inferred from homology"/>
<protein>
    <submittedName>
        <fullName evidence="8">8-amino-7-oxononanoate synthase</fullName>
    </submittedName>
</protein>
<dbReference type="OrthoDB" id="9807157at2"/>
<dbReference type="GO" id="GO:0030170">
    <property type="term" value="F:pyridoxal phosphate binding"/>
    <property type="evidence" value="ECO:0007669"/>
    <property type="project" value="InterPro"/>
</dbReference>
<dbReference type="SUPFAM" id="SSF53383">
    <property type="entry name" value="PLP-dependent transferases"/>
    <property type="match status" value="1"/>
</dbReference>
<organism evidence="8 9">
    <name type="scientific">Chitinophaga lutea</name>
    <dbReference type="NCBI Taxonomy" id="2488634"/>
    <lineage>
        <taxon>Bacteria</taxon>
        <taxon>Pseudomonadati</taxon>
        <taxon>Bacteroidota</taxon>
        <taxon>Chitinophagia</taxon>
        <taxon>Chitinophagales</taxon>
        <taxon>Chitinophagaceae</taxon>
        <taxon>Chitinophaga</taxon>
    </lineage>
</organism>
<feature type="domain" description="Aminotransferase class I/classII large" evidence="7">
    <location>
        <begin position="29"/>
        <end position="366"/>
    </location>
</feature>
<evidence type="ECO:0000256" key="1">
    <source>
        <dbReference type="ARBA" id="ARBA00001933"/>
    </source>
</evidence>
<comment type="caution">
    <text evidence="8">The sequence shown here is derived from an EMBL/GenBank/DDBJ whole genome shotgun (WGS) entry which is preliminary data.</text>
</comment>
<dbReference type="InterPro" id="IPR015424">
    <property type="entry name" value="PyrdxlP-dep_Trfase"/>
</dbReference>
<comment type="similarity">
    <text evidence="3">Belongs to the class-II pyridoxal-phosphate-dependent aminotransferase family. BioF subfamily.</text>
</comment>
<dbReference type="InterPro" id="IPR015422">
    <property type="entry name" value="PyrdxlP-dep_Trfase_small"/>
</dbReference>
<evidence type="ECO:0000256" key="2">
    <source>
        <dbReference type="ARBA" id="ARBA00005189"/>
    </source>
</evidence>
<evidence type="ECO:0000256" key="3">
    <source>
        <dbReference type="ARBA" id="ARBA00010008"/>
    </source>
</evidence>
<keyword evidence="4" id="KW-0808">Transferase</keyword>
<gene>
    <name evidence="8" type="ORF">EGT74_18200</name>
</gene>
<evidence type="ECO:0000256" key="6">
    <source>
        <dbReference type="RuleBase" id="RU003693"/>
    </source>
</evidence>
<accession>A0A3N4PQE2</accession>
<sequence>MQNEGFLEDALRQRRQQHAFRQLRVQGQLVDFCSNDYLGLARSERVQEEAHTIAKQLHQVHGSGGSRLLAGNYELVEEAEKVLAAFHDAPAGLIYNSGYDANLGLFSCVPQKGDTIVYDQLIHASIRDGIRLSAATAYSFLHNNLADLQKKLDNAAGRIFVAVESVYSMDGDLAPLTEIAALCEKSGALLIVDEAHATGVIGGKGEGLVQALQLAGSCFARVHTFGKAVGCHGAVVLGSAVLRDYLINYSRSFIYTTALPPQAVAVILAAYGIFPDMQAERRHLQQLIQQFRAGVPEDRRLDSETPIQVVMAPGNEAARGLAQRLQLEGLDVRAILHPTVPRGGERLRVVLHSFNTEQEVAKLIRIIFP</sequence>
<name>A0A3N4PQE2_9BACT</name>
<evidence type="ECO:0000313" key="8">
    <source>
        <dbReference type="EMBL" id="RPE08949.1"/>
    </source>
</evidence>
<evidence type="ECO:0000256" key="4">
    <source>
        <dbReference type="ARBA" id="ARBA00022679"/>
    </source>
</evidence>
<evidence type="ECO:0000259" key="7">
    <source>
        <dbReference type="Pfam" id="PF00155"/>
    </source>
</evidence>
<dbReference type="PROSITE" id="PS00599">
    <property type="entry name" value="AA_TRANSFER_CLASS_2"/>
    <property type="match status" value="1"/>
</dbReference>
<dbReference type="Pfam" id="PF00155">
    <property type="entry name" value="Aminotran_1_2"/>
    <property type="match status" value="1"/>
</dbReference>
<dbReference type="RefSeq" id="WP_123847948.1">
    <property type="nucleotide sequence ID" value="NZ_RPDH01000002.1"/>
</dbReference>
<dbReference type="InterPro" id="IPR001917">
    <property type="entry name" value="Aminotrans_II_pyridoxalP_BS"/>
</dbReference>
<dbReference type="Gene3D" id="3.90.1150.10">
    <property type="entry name" value="Aspartate Aminotransferase, domain 1"/>
    <property type="match status" value="1"/>
</dbReference>
<dbReference type="InterPro" id="IPR015421">
    <property type="entry name" value="PyrdxlP-dep_Trfase_major"/>
</dbReference>
<evidence type="ECO:0000313" key="9">
    <source>
        <dbReference type="Proteomes" id="UP000278351"/>
    </source>
</evidence>
<evidence type="ECO:0000256" key="5">
    <source>
        <dbReference type="ARBA" id="ARBA00022898"/>
    </source>
</evidence>
<dbReference type="GO" id="GO:0016740">
    <property type="term" value="F:transferase activity"/>
    <property type="evidence" value="ECO:0007669"/>
    <property type="project" value="UniProtKB-KW"/>
</dbReference>
<comment type="cofactor">
    <cofactor evidence="1 6">
        <name>pyridoxal 5'-phosphate</name>
        <dbReference type="ChEBI" id="CHEBI:597326"/>
    </cofactor>
</comment>
<keyword evidence="9" id="KW-1185">Reference proteome</keyword>
<dbReference type="AlphaFoldDB" id="A0A3N4PQE2"/>
<dbReference type="Gene3D" id="3.40.640.10">
    <property type="entry name" value="Type I PLP-dependent aspartate aminotransferase-like (Major domain)"/>
    <property type="match status" value="1"/>
</dbReference>
<dbReference type="EMBL" id="RPDH01000002">
    <property type="protein sequence ID" value="RPE08949.1"/>
    <property type="molecule type" value="Genomic_DNA"/>
</dbReference>
<dbReference type="PANTHER" id="PTHR13693:SF77">
    <property type="entry name" value="8-AMINO-7-OXONONANOATE SYNTHASE"/>
    <property type="match status" value="1"/>
</dbReference>
<dbReference type="InterPro" id="IPR050087">
    <property type="entry name" value="AON_synthase_class-II"/>
</dbReference>
<dbReference type="InterPro" id="IPR004839">
    <property type="entry name" value="Aminotransferase_I/II_large"/>
</dbReference>
<dbReference type="Proteomes" id="UP000278351">
    <property type="component" value="Unassembled WGS sequence"/>
</dbReference>
<dbReference type="PANTHER" id="PTHR13693">
    <property type="entry name" value="CLASS II AMINOTRANSFERASE/8-AMINO-7-OXONONANOATE SYNTHASE"/>
    <property type="match status" value="1"/>
</dbReference>
<keyword evidence="5 6" id="KW-0663">Pyridoxal phosphate</keyword>